<protein>
    <submittedName>
        <fullName evidence="3">RBPJ-interacting and tubulin-associated protein</fullName>
    </submittedName>
</protein>
<proteinExistence type="predicted"/>
<feature type="compositionally biased region" description="Polar residues" evidence="1">
    <location>
        <begin position="87"/>
        <end position="97"/>
    </location>
</feature>
<dbReference type="WBParaSite" id="Pan_g210.t1">
    <property type="protein sequence ID" value="Pan_g210.t1"/>
    <property type="gene ID" value="Pan_g210"/>
</dbReference>
<dbReference type="Proteomes" id="UP000492821">
    <property type="component" value="Unassembled WGS sequence"/>
</dbReference>
<evidence type="ECO:0000256" key="1">
    <source>
        <dbReference type="SAM" id="MobiDB-lite"/>
    </source>
</evidence>
<accession>A0A7E4VIS4</accession>
<reference evidence="2" key="1">
    <citation type="journal article" date="2013" name="Genetics">
        <title>The draft genome and transcriptome of Panagrellus redivivus are shaped by the harsh demands of a free-living lifestyle.</title>
        <authorList>
            <person name="Srinivasan J."/>
            <person name="Dillman A.R."/>
            <person name="Macchietto M.G."/>
            <person name="Heikkinen L."/>
            <person name="Lakso M."/>
            <person name="Fracchia K.M."/>
            <person name="Antoshechkin I."/>
            <person name="Mortazavi A."/>
            <person name="Wong G."/>
            <person name="Sternberg P.W."/>
        </authorList>
    </citation>
    <scope>NUCLEOTIDE SEQUENCE [LARGE SCALE GENOMIC DNA]</scope>
    <source>
        <strain evidence="2">MT8872</strain>
    </source>
</reference>
<keyword evidence="2" id="KW-1185">Reference proteome</keyword>
<reference evidence="3" key="2">
    <citation type="submission" date="2020-10" db="UniProtKB">
        <authorList>
            <consortium name="WormBaseParasite"/>
        </authorList>
    </citation>
    <scope>IDENTIFICATION</scope>
</reference>
<evidence type="ECO:0000313" key="3">
    <source>
        <dbReference type="WBParaSite" id="Pan_g210.t1"/>
    </source>
</evidence>
<sequence length="229" mass="25730">MPYLGVKEVNTNDPNSKDMLNAYLEKEDERCARAERYAKSSFGALSTWNPSEQSRWSSVSTARRGNLSIDAYENPKRGSREWKLPTTGPTINASSQPRFPRLHNNPKSKYVVDEPVPSTSRTAARGNKPSVSRAAGLLTSFDSSDFPPLPSASKGSKSKVCRIGASWIRNSDWIPRNSHQQKKEDQRLQLFEPFSFFHELSLINLLSPRGVLLLERTTVFCLFLSSHLA</sequence>
<feature type="region of interest" description="Disordered" evidence="1">
    <location>
        <begin position="78"/>
        <end position="130"/>
    </location>
</feature>
<dbReference type="AlphaFoldDB" id="A0A7E4VIS4"/>
<evidence type="ECO:0000313" key="2">
    <source>
        <dbReference type="Proteomes" id="UP000492821"/>
    </source>
</evidence>
<name>A0A7E4VIS4_PANRE</name>
<organism evidence="2 3">
    <name type="scientific">Panagrellus redivivus</name>
    <name type="common">Microworm</name>
    <dbReference type="NCBI Taxonomy" id="6233"/>
    <lineage>
        <taxon>Eukaryota</taxon>
        <taxon>Metazoa</taxon>
        <taxon>Ecdysozoa</taxon>
        <taxon>Nematoda</taxon>
        <taxon>Chromadorea</taxon>
        <taxon>Rhabditida</taxon>
        <taxon>Tylenchina</taxon>
        <taxon>Panagrolaimomorpha</taxon>
        <taxon>Panagrolaimoidea</taxon>
        <taxon>Panagrolaimidae</taxon>
        <taxon>Panagrellus</taxon>
    </lineage>
</organism>